<protein>
    <submittedName>
        <fullName evidence="6">CHAT domain protein</fullName>
    </submittedName>
</protein>
<dbReference type="Proteomes" id="UP000650533">
    <property type="component" value="Chromosome 14"/>
</dbReference>
<evidence type="ECO:0000313" key="7">
    <source>
        <dbReference type="Proteomes" id="UP000650533"/>
    </source>
</evidence>
<keyword evidence="2" id="KW-0732">Signal</keyword>
<dbReference type="Pfam" id="PF12770">
    <property type="entry name" value="CHAT"/>
    <property type="match status" value="1"/>
</dbReference>
<feature type="domain" description="Peptidase S33 tripeptidyl aminopeptidase-like C-terminal" evidence="4">
    <location>
        <begin position="453"/>
        <end position="550"/>
    </location>
</feature>
<feature type="repeat" description="TPR" evidence="1">
    <location>
        <begin position="875"/>
        <end position="908"/>
    </location>
</feature>
<dbReference type="InterPro" id="IPR019734">
    <property type="entry name" value="TPR_rpt"/>
</dbReference>
<keyword evidence="1" id="KW-0802">TPR repeat</keyword>
<evidence type="ECO:0000259" key="3">
    <source>
        <dbReference type="Pfam" id="PF00561"/>
    </source>
</evidence>
<organism evidence="6 7">
    <name type="scientific">Rhizoctonia solani</name>
    <dbReference type="NCBI Taxonomy" id="456999"/>
    <lineage>
        <taxon>Eukaryota</taxon>
        <taxon>Fungi</taxon>
        <taxon>Dikarya</taxon>
        <taxon>Basidiomycota</taxon>
        <taxon>Agaricomycotina</taxon>
        <taxon>Agaricomycetes</taxon>
        <taxon>Cantharellales</taxon>
        <taxon>Ceratobasidiaceae</taxon>
        <taxon>Rhizoctonia</taxon>
    </lineage>
</organism>
<accession>A0A8H8T1B2</accession>
<dbReference type="Gene3D" id="3.40.50.1820">
    <property type="entry name" value="alpha/beta hydrolase"/>
    <property type="match status" value="1"/>
</dbReference>
<name>A0A8H8T1B2_9AGAM</name>
<evidence type="ECO:0000256" key="1">
    <source>
        <dbReference type="PROSITE-ProRule" id="PRU00339"/>
    </source>
</evidence>
<dbReference type="EMBL" id="CP059671">
    <property type="protein sequence ID" value="QRW25634.1"/>
    <property type="molecule type" value="Genomic_DNA"/>
</dbReference>
<dbReference type="InterPro" id="IPR024983">
    <property type="entry name" value="CHAT_dom"/>
</dbReference>
<dbReference type="InterPro" id="IPR013595">
    <property type="entry name" value="Pept_S33_TAP-like_C"/>
</dbReference>
<dbReference type="SUPFAM" id="SSF53474">
    <property type="entry name" value="alpha/beta-Hydrolases"/>
    <property type="match status" value="1"/>
</dbReference>
<dbReference type="PANTHER" id="PTHR19959:SF119">
    <property type="entry name" value="FUNGAL LIPASE-LIKE DOMAIN-CONTAINING PROTEIN"/>
    <property type="match status" value="1"/>
</dbReference>
<feature type="domain" description="CHAT" evidence="5">
    <location>
        <begin position="1459"/>
        <end position="1739"/>
    </location>
</feature>
<dbReference type="Pfam" id="PF00561">
    <property type="entry name" value="Abhydrolase_1"/>
    <property type="match status" value="1"/>
</dbReference>
<sequence>MAPLNSILLAFFSFLSAAQASAIPLLNGYHRYSARNSNLQWSDCSVGLPGRECTRFEVPLDWHNDTAGKASLAVIRYPATKQPKLGTLFMNPGGPGGSGLQTVQGPDGDVIMEHAGGNYDLVSWDPRGVGQTVPRTACFETKAEEDAFWNGSILKAFRLEVRGNFTSQTDLDAFYSKLNESDTLAQRIGEQCVTHSPNTFQYIGTAATVRDMVAMHDVLEGSEKINFWGMSYGTVVGAYFVNMFPDRVGRVILDGVVDPVYWANRPAHEWLGNVFESTEAAFDGFAKECANAGPSHCAIAEQNSTASSVRQWTLDLIDSAYDYGQEIGPSAQLNSSLIRGLLFSQLYRPQNWTTLSQILYEFKVALDNPASLNTTQAKRWLQLPDSIDPIDNKLRPRQEPTSDETNLAYAYDYEGIACGDAQDPGDATTKDVFDIVVNVTHRISPTFGPAGVERLSRPLCHRWPVRAVERYTGPWNKTLSNSILVIGNEADPVTPYLNAKSVADAFGGSAVLIEQAGYGHVSRRMPSNCTISAVQKYLIHNELPKQDNFCEQRYLGADSEMYAFGPEVLDQLWQSHLDQFQRLGNLDDIEKAIDYVTRALLLTPVGHPSLPRRLTGLGVCYDSRFQRIGDLDDMEKSIECDIRALSLTPAGHPDLPAATSGRDYRPREAIECDTRALALTPHNHPELPDRHAALGVAYGDRYQRLGELGDLEKSIDYEARALALTPDGHQDLPYRHANLGVSYNHRYQRLGELDDLQKSVEFNSRALALTPDGHPNLSDRHAALGVSYTNRYRRLGNLDDLEKAIKCDSRALELTPDGHPSLPKRQAALGTPYIDRYRRLGDLDDLSAAIKCFSRALELTPDGHPDMPHRHTSLGVSYSDRYQRLGELSDLNKAIESFSRALALTPESHPDLPHRLVSLGGAYGDRYRRQGGLSDLAEAIEIFSRALKLTPNDHPDLPTRHASLGASYGDRYQRLGELNDLEESIEHKSRALVLTPDDHLDLPARYAALGVSYGFRYQRLGELGDLNKSIEYRSRALTLTPEGHPDLSERHANLGASYGDRYRRLGEFNDFEQSIKYKFRALALTPDGHPDLPARYTALGASYTDRYQRLGDLEDLKQVIEYYSRSLALTPEGHPDLPRRYAGLGRSFNDRYRRLGELGDLNKSIECNLKALNLTPEEHPDLSLRHFNWAVTCHDQYQYTGDPSHLATSLDSFRKGSQLLSGAPRNVFECALRWANLASKHSYLNRIEAFRATIELLPHFIWLGATTTQRYQDLMLAENLAVRAASAAILAAEYSLALEWLEHARCVVWNQTLMLRSPLDDLESTYPELATKLRSVSQQLHHASSEESTSLATDTPEHRHRLARNYSELIAQARQIPGFEDFLRPKQLNGLLQAARNGPIAIINCHESQCDALLILPGRDHARDARLEVEKMLGYKGLRERRPMTEEVEELNPNIGPMLADLWYNIVKPVLEYMGYINDTRTEDIPHITWCPTGAISFLPLHAAGDYDQPQSRVFNHVISSYTPTLAALLASTSSELNRTPKILAIGQEDTPGHSSLPGTMREIEHIKAHTDGKTTYSQLVGGNATTITVLDAMDQHDWVHLACHAHQNASEPTKSGFFLYDGTLELSAINQRSFRNKGLAFLSACQTATGDEKLPDEAIHLASGMLMAGYSSVIATLWSVMDDDAPFVADKVYAQLLKDGKIGNGEAGKALHHAVGALRERVGEREFGRWVPYIHIGS</sequence>
<feature type="domain" description="AB hydrolase-1" evidence="3">
    <location>
        <begin position="87"/>
        <end position="271"/>
    </location>
</feature>
<evidence type="ECO:0000256" key="2">
    <source>
        <dbReference type="SAM" id="SignalP"/>
    </source>
</evidence>
<dbReference type="PROSITE" id="PS50005">
    <property type="entry name" value="TPR"/>
    <property type="match status" value="1"/>
</dbReference>
<evidence type="ECO:0000313" key="6">
    <source>
        <dbReference type="EMBL" id="QRW25634.1"/>
    </source>
</evidence>
<dbReference type="RefSeq" id="XP_043185871.1">
    <property type="nucleotide sequence ID" value="XM_043330526.1"/>
</dbReference>
<dbReference type="KEGG" id="rsx:RhiXN_10710"/>
<dbReference type="PANTHER" id="PTHR19959">
    <property type="entry name" value="KINESIN LIGHT CHAIN"/>
    <property type="match status" value="1"/>
</dbReference>
<dbReference type="Pfam" id="PF08386">
    <property type="entry name" value="Abhydrolase_4"/>
    <property type="match status" value="1"/>
</dbReference>
<feature type="chain" id="PRO_5034802435" evidence="2">
    <location>
        <begin position="21"/>
        <end position="1739"/>
    </location>
</feature>
<feature type="signal peptide" evidence="2">
    <location>
        <begin position="1"/>
        <end position="20"/>
    </location>
</feature>
<dbReference type="InterPro" id="IPR000073">
    <property type="entry name" value="AB_hydrolase_1"/>
</dbReference>
<dbReference type="Gene3D" id="1.25.40.10">
    <property type="entry name" value="Tetratricopeptide repeat domain"/>
    <property type="match status" value="4"/>
</dbReference>
<gene>
    <name evidence="6" type="ORF">RhiXN_10710</name>
</gene>
<dbReference type="SUPFAM" id="SSF81901">
    <property type="entry name" value="HCP-like"/>
    <property type="match status" value="2"/>
</dbReference>
<evidence type="ECO:0000259" key="4">
    <source>
        <dbReference type="Pfam" id="PF08386"/>
    </source>
</evidence>
<dbReference type="GeneID" id="67032989"/>
<proteinExistence type="predicted"/>
<reference evidence="6" key="1">
    <citation type="submission" date="2020-05" db="EMBL/GenBank/DDBJ databases">
        <title>Evolutionary and genomic comparisons of hybrid uninucleate and nonhybrid Rhizoctonia fungi.</title>
        <authorList>
            <person name="Li C."/>
            <person name="Chen X."/>
        </authorList>
    </citation>
    <scope>NUCLEOTIDE SEQUENCE</scope>
    <source>
        <strain evidence="6">AG-1 IA</strain>
    </source>
</reference>
<dbReference type="InterPro" id="IPR029058">
    <property type="entry name" value="AB_hydrolase_fold"/>
</dbReference>
<evidence type="ECO:0000259" key="5">
    <source>
        <dbReference type="Pfam" id="PF12770"/>
    </source>
</evidence>
<dbReference type="InterPro" id="IPR011990">
    <property type="entry name" value="TPR-like_helical_dom_sf"/>
</dbReference>